<keyword evidence="4" id="KW-0804">Transcription</keyword>
<dbReference type="SUPFAM" id="SSF46785">
    <property type="entry name" value="Winged helix' DNA-binding domain"/>
    <property type="match status" value="1"/>
</dbReference>
<dbReference type="Pfam" id="PF00126">
    <property type="entry name" value="HTH_1"/>
    <property type="match status" value="1"/>
</dbReference>
<dbReference type="InterPro" id="IPR050950">
    <property type="entry name" value="HTH-type_LysR_regulators"/>
</dbReference>
<dbReference type="InterPro" id="IPR036388">
    <property type="entry name" value="WH-like_DNA-bd_sf"/>
</dbReference>
<dbReference type="Gene3D" id="1.10.10.10">
    <property type="entry name" value="Winged helix-like DNA-binding domain superfamily/Winged helix DNA-binding domain"/>
    <property type="match status" value="1"/>
</dbReference>
<proteinExistence type="inferred from homology"/>
<evidence type="ECO:0000313" key="6">
    <source>
        <dbReference type="EMBL" id="CCH77975.1"/>
    </source>
</evidence>
<dbReference type="PROSITE" id="PS50931">
    <property type="entry name" value="HTH_LYSR"/>
    <property type="match status" value="1"/>
</dbReference>
<dbReference type="InterPro" id="IPR005119">
    <property type="entry name" value="LysR_subst-bd"/>
</dbReference>
<dbReference type="InterPro" id="IPR000847">
    <property type="entry name" value="LysR_HTH_N"/>
</dbReference>
<dbReference type="SUPFAM" id="SSF53850">
    <property type="entry name" value="Periplasmic binding protein-like II"/>
    <property type="match status" value="1"/>
</dbReference>
<evidence type="ECO:0000256" key="1">
    <source>
        <dbReference type="ARBA" id="ARBA00009437"/>
    </source>
</evidence>
<sequence>MDRRHLEYFVAVAEQGSFTRGASSLAISQPSLSHAIAFLERDLGAQLFARTSRGTRLTPAGEALLEPARRALRSIDLARGAVQAVSEGEFGQLSIIANTLWAVDPLARMIGTFRILHPGVRFSVADPARRSEVLESVRVGAAELGLVDGRPPVGVLESRWLTNHELLAVIPPNSSLTGQSVTFEDLLTLGLVSTPEGTALRALMDERLEEVGRPSDVAVETAHLASVVPMILAGAGASLLPQGLARAAAEKGARLVRLEPPARASVYIVWRSHGLSSLGHHFLDVTTNAVLADRSEEDPGRP</sequence>
<dbReference type="GO" id="GO:0005829">
    <property type="term" value="C:cytosol"/>
    <property type="evidence" value="ECO:0007669"/>
    <property type="project" value="TreeGrafter"/>
</dbReference>
<reference evidence="6 7" key="1">
    <citation type="journal article" date="2013" name="ISME J.">
        <title>A metabolic model for members of the genus Tetrasphaera involved in enhanced biological phosphorus removal.</title>
        <authorList>
            <person name="Kristiansen R."/>
            <person name="Nguyen H.T.T."/>
            <person name="Saunders A.M."/>
            <person name="Nielsen J.L."/>
            <person name="Wimmer R."/>
            <person name="Le V.Q."/>
            <person name="McIlroy S.J."/>
            <person name="Petrovski S."/>
            <person name="Seviour R.J."/>
            <person name="Calteau A."/>
            <person name="Nielsen K.L."/>
            <person name="Nielsen P.H."/>
        </authorList>
    </citation>
    <scope>NUCLEOTIDE SEQUENCE [LARGE SCALE GENOMIC DNA]</scope>
    <source>
        <strain evidence="6 7">T1-X7</strain>
    </source>
</reference>
<dbReference type="AlphaFoldDB" id="A0A077M199"/>
<keyword evidence="3" id="KW-0238">DNA-binding</keyword>
<dbReference type="EMBL" id="CAJB01000157">
    <property type="protein sequence ID" value="CCH77975.1"/>
    <property type="molecule type" value="Genomic_DNA"/>
</dbReference>
<protein>
    <submittedName>
        <fullName evidence="6">Transcriptional regulator, LysR family</fullName>
    </submittedName>
</protein>
<name>A0A077M199_9MICO</name>
<gene>
    <name evidence="6" type="ORF">BN12_240044</name>
</gene>
<comment type="similarity">
    <text evidence="1">Belongs to the LysR transcriptional regulatory family.</text>
</comment>
<keyword evidence="2" id="KW-0805">Transcription regulation</keyword>
<feature type="domain" description="HTH lysR-type" evidence="5">
    <location>
        <begin position="1"/>
        <end position="58"/>
    </location>
</feature>
<dbReference type="Pfam" id="PF03466">
    <property type="entry name" value="LysR_substrate"/>
    <property type="match status" value="1"/>
</dbReference>
<dbReference type="InterPro" id="IPR036390">
    <property type="entry name" value="WH_DNA-bd_sf"/>
</dbReference>
<comment type="caution">
    <text evidence="6">The sequence shown here is derived from an EMBL/GenBank/DDBJ whole genome shotgun (WGS) entry which is preliminary data.</text>
</comment>
<dbReference type="Proteomes" id="UP000035721">
    <property type="component" value="Unassembled WGS sequence"/>
</dbReference>
<organism evidence="6 7">
    <name type="scientific">Nostocoides japonicum T1-X7</name>
    <dbReference type="NCBI Taxonomy" id="1194083"/>
    <lineage>
        <taxon>Bacteria</taxon>
        <taxon>Bacillati</taxon>
        <taxon>Actinomycetota</taxon>
        <taxon>Actinomycetes</taxon>
        <taxon>Micrococcales</taxon>
        <taxon>Intrasporangiaceae</taxon>
        <taxon>Nostocoides</taxon>
    </lineage>
</organism>
<dbReference type="PANTHER" id="PTHR30419">
    <property type="entry name" value="HTH-TYPE TRANSCRIPTIONAL REGULATOR YBHD"/>
    <property type="match status" value="1"/>
</dbReference>
<evidence type="ECO:0000313" key="7">
    <source>
        <dbReference type="Proteomes" id="UP000035721"/>
    </source>
</evidence>
<dbReference type="CDD" id="cd05466">
    <property type="entry name" value="PBP2_LTTR_substrate"/>
    <property type="match status" value="1"/>
</dbReference>
<dbReference type="RefSeq" id="WP_048550600.1">
    <property type="nucleotide sequence ID" value="NZ_HF570958.1"/>
</dbReference>
<evidence type="ECO:0000256" key="2">
    <source>
        <dbReference type="ARBA" id="ARBA00023015"/>
    </source>
</evidence>
<dbReference type="PRINTS" id="PR00039">
    <property type="entry name" value="HTHLYSR"/>
</dbReference>
<evidence type="ECO:0000259" key="5">
    <source>
        <dbReference type="PROSITE" id="PS50931"/>
    </source>
</evidence>
<dbReference type="STRING" id="1194083.BN12_240044"/>
<keyword evidence="7" id="KW-1185">Reference proteome</keyword>
<dbReference type="OrthoDB" id="3181812at2"/>
<dbReference type="FunFam" id="1.10.10.10:FF:000001">
    <property type="entry name" value="LysR family transcriptional regulator"/>
    <property type="match status" value="1"/>
</dbReference>
<dbReference type="Gene3D" id="3.40.190.290">
    <property type="match status" value="1"/>
</dbReference>
<evidence type="ECO:0000256" key="4">
    <source>
        <dbReference type="ARBA" id="ARBA00023163"/>
    </source>
</evidence>
<evidence type="ECO:0000256" key="3">
    <source>
        <dbReference type="ARBA" id="ARBA00023125"/>
    </source>
</evidence>
<accession>A0A077M199</accession>
<dbReference type="GO" id="GO:0003677">
    <property type="term" value="F:DNA binding"/>
    <property type="evidence" value="ECO:0007669"/>
    <property type="project" value="UniProtKB-KW"/>
</dbReference>
<dbReference type="GO" id="GO:0003700">
    <property type="term" value="F:DNA-binding transcription factor activity"/>
    <property type="evidence" value="ECO:0007669"/>
    <property type="project" value="InterPro"/>
</dbReference>